<reference evidence="2" key="1">
    <citation type="submission" date="2020-07" db="EMBL/GenBank/DDBJ databases">
        <authorList>
            <person name="Lin J."/>
        </authorList>
    </citation>
    <scope>NUCLEOTIDE SEQUENCE</scope>
</reference>
<proteinExistence type="predicted"/>
<evidence type="ECO:0000256" key="1">
    <source>
        <dbReference type="SAM" id="MobiDB-lite"/>
    </source>
</evidence>
<dbReference type="EMBL" id="LR862141">
    <property type="protein sequence ID" value="CAD1821610.1"/>
    <property type="molecule type" value="Genomic_DNA"/>
</dbReference>
<feature type="region of interest" description="Disordered" evidence="1">
    <location>
        <begin position="1"/>
        <end position="34"/>
    </location>
</feature>
<evidence type="ECO:0000313" key="2">
    <source>
        <dbReference type="EMBL" id="CAD1821610.1"/>
    </source>
</evidence>
<accession>A0A6V7NSM9</accession>
<name>A0A6V7NSM9_ANACO</name>
<protein>
    <submittedName>
        <fullName evidence="2">Uncharacterized protein</fullName>
    </submittedName>
</protein>
<organism evidence="2">
    <name type="scientific">Ananas comosus var. bracteatus</name>
    <name type="common">red pineapple</name>
    <dbReference type="NCBI Taxonomy" id="296719"/>
    <lineage>
        <taxon>Eukaryota</taxon>
        <taxon>Viridiplantae</taxon>
        <taxon>Streptophyta</taxon>
        <taxon>Embryophyta</taxon>
        <taxon>Tracheophyta</taxon>
        <taxon>Spermatophyta</taxon>
        <taxon>Magnoliopsida</taxon>
        <taxon>Liliopsida</taxon>
        <taxon>Poales</taxon>
        <taxon>Bromeliaceae</taxon>
        <taxon>Bromelioideae</taxon>
        <taxon>Ananas</taxon>
    </lineage>
</organism>
<dbReference type="AlphaFoldDB" id="A0A6V7NSM9"/>
<gene>
    <name evidence="2" type="ORF">CB5_LOCUS4821</name>
</gene>
<sequence>MSPRPSLTHDGRKAVAVHQRRPGRRQSAGKVTEGPKEALHLWPVVGPNELLLLVGSVVTFGIRASSPAKSVWRVSAEPGSKRQGDRLCRSLNDKVTCYVRVRMTRLARRVSHRLAILGCVCDWTDEDVKAFTGGSQSVTFELLPPPVSHAYFKSMHSHRCGPSSSQHLPASTPAAIKGERPVSQETQAIPKHHKGINFEDLNQIAALSHL</sequence>